<sequence>MQVIKNSGITQDFDPAKIERVIEWAREGTSVSTHELLSLVLDSLSDNMKTSDIQKVVIKTAADLISVEEPDYQLVAGRLAMFGLRKDVYGQYDPIPFIDLIRQNVAIGVYDPEILEKWTEEEINELEKHLDHENDMTYEYAGVIQFREKYMVQNRSIGKIYETPQYAYMLIGMCLHQEEEKKVQHAKDFYDQVAGKIISLPTPIMAGVRTPTRQFSSCVKIEVGDSLESINESAAAVVNYISKRAGIGINAGRIRAEGSQVRSGEVKHTGVIPFWKHFQTAVKSCSQGGVRGGAATLYYPMWHLEFEKLIVLKNNKGVDENRIRQLDYGLQINKLMFERLVADDYVTLFSPDVAAGRLYDYFFEDEAKFKELYETLEKDPTIRKKRIKARDIFTTAMMERANTGRVYIQFVTNVNENSPFDEPIKMSNLCVEICLPTYPITKNIEESEIALCTLSAFNLGKIESLHDFEKAARVAVRALDNLLDYQEYPMEAALKGLKRRSLGIGITNFAYYLAKNYVKYSDGSANELVHEMMEAFQYYLLKASMELAKERGACEYFHKTSYSRGVLPIDRYKKTVDNLVDPVYRMDWEALRADIMKYGLRNSTLSALMPCESSSQITNSTNGIEPPRQLLSVKQSKDGVLNQLVPEVEILASEYELAWQMADKGMKGYLSLVAIMQKFCDQSISANTYSNPYIYPGDKVPMEVMLADLIFMQVHGIKTIYYHNTRDGADGSESVVEEAADCETCKV</sequence>
<dbReference type="PANTHER" id="PTHR11573:SF6">
    <property type="entry name" value="RIBONUCLEOSIDE-DIPHOSPHATE REDUCTASE LARGE SUBUNIT"/>
    <property type="match status" value="1"/>
</dbReference>
<evidence type="ECO:0000256" key="4">
    <source>
        <dbReference type="ARBA" id="ARBA00022741"/>
    </source>
</evidence>
<dbReference type="Pfam" id="PF03477">
    <property type="entry name" value="ATP-cone"/>
    <property type="match status" value="1"/>
</dbReference>
<dbReference type="InterPro" id="IPR000788">
    <property type="entry name" value="RNR_lg_C"/>
</dbReference>
<keyword evidence="4 8" id="KW-0547">Nucleotide-binding</keyword>
<dbReference type="RefSeq" id="YP_010665869.1">
    <property type="nucleotide sequence ID" value="NC_070937.1"/>
</dbReference>
<keyword evidence="12" id="KW-1185">Reference proteome</keyword>
<dbReference type="GO" id="GO:0005524">
    <property type="term" value="F:ATP binding"/>
    <property type="evidence" value="ECO:0007669"/>
    <property type="project" value="UniProtKB-UniRule"/>
</dbReference>
<reference evidence="11 12" key="1">
    <citation type="submission" date="2022-02" db="EMBL/GenBank/DDBJ databases">
        <authorList>
            <person name="Tian F."/>
            <person name="Li J."/>
            <person name="Li F."/>
            <person name="Tong Y."/>
        </authorList>
    </citation>
    <scope>NUCLEOTIDE SEQUENCE [LARGE SCALE GENOMIC DNA]</scope>
</reference>
<evidence type="ECO:0000256" key="8">
    <source>
        <dbReference type="PROSITE-ProRule" id="PRU00492"/>
    </source>
</evidence>
<evidence type="ECO:0000256" key="2">
    <source>
        <dbReference type="ARBA" id="ARBA00012274"/>
    </source>
</evidence>
<evidence type="ECO:0000259" key="10">
    <source>
        <dbReference type="PROSITE" id="PS51161"/>
    </source>
</evidence>
<feature type="domain" description="ATP-cone" evidence="10">
    <location>
        <begin position="1"/>
        <end position="90"/>
    </location>
</feature>
<dbReference type="Proteomes" id="UP000832072">
    <property type="component" value="Segment"/>
</dbReference>
<dbReference type="Gene3D" id="1.10.1650.20">
    <property type="match status" value="1"/>
</dbReference>
<evidence type="ECO:0000256" key="7">
    <source>
        <dbReference type="ARBA" id="ARBA00023116"/>
    </source>
</evidence>
<keyword evidence="5 8" id="KW-0067">ATP-binding</keyword>
<dbReference type="GO" id="GO:0004748">
    <property type="term" value="F:ribonucleoside-diphosphate reductase activity, thioredoxin disulfide as acceptor"/>
    <property type="evidence" value="ECO:0007669"/>
    <property type="project" value="UniProtKB-EC"/>
</dbReference>
<dbReference type="Pfam" id="PF02867">
    <property type="entry name" value="Ribonuc_red_lgC"/>
    <property type="match status" value="1"/>
</dbReference>
<dbReference type="KEGG" id="vg:77941943"/>
<dbReference type="PRINTS" id="PR01183">
    <property type="entry name" value="RIBORDTASEM1"/>
</dbReference>
<dbReference type="InterPro" id="IPR008926">
    <property type="entry name" value="RNR_R1-su_N"/>
</dbReference>
<gene>
    <name evidence="11" type="primary">nrdA</name>
    <name evidence="11" type="ORF">EHEKIMEA_00176</name>
</gene>
<dbReference type="EMBL" id="OM638103">
    <property type="protein sequence ID" value="UNY47058.1"/>
    <property type="molecule type" value="Genomic_DNA"/>
</dbReference>
<dbReference type="PANTHER" id="PTHR11573">
    <property type="entry name" value="RIBONUCLEOSIDE-DIPHOSPHATE REDUCTASE LARGE CHAIN"/>
    <property type="match status" value="1"/>
</dbReference>
<dbReference type="Gene3D" id="3.20.70.20">
    <property type="match status" value="1"/>
</dbReference>
<dbReference type="InterPro" id="IPR039718">
    <property type="entry name" value="Rrm1"/>
</dbReference>
<dbReference type="GeneID" id="77941943"/>
<evidence type="ECO:0000256" key="1">
    <source>
        <dbReference type="ARBA" id="ARBA00010406"/>
    </source>
</evidence>
<dbReference type="NCBIfam" id="NF006578">
    <property type="entry name" value="PRK09103.1"/>
    <property type="match status" value="1"/>
</dbReference>
<dbReference type="Pfam" id="PF00317">
    <property type="entry name" value="Ribonuc_red_lgN"/>
    <property type="match status" value="1"/>
</dbReference>
<dbReference type="InterPro" id="IPR013346">
    <property type="entry name" value="NrdE_NrdA_C"/>
</dbReference>
<dbReference type="NCBIfam" id="TIGR02506">
    <property type="entry name" value="NrdE_NrdA"/>
    <property type="match status" value="1"/>
</dbReference>
<keyword evidence="7 9" id="KW-0215">Deoxyribonucleotide synthesis</keyword>
<comment type="catalytic activity">
    <reaction evidence="9">
        <text>a 2'-deoxyribonucleoside 5'-diphosphate + [thioredoxin]-disulfide + H2O = a ribonucleoside 5'-diphosphate + [thioredoxin]-dithiol</text>
        <dbReference type="Rhea" id="RHEA:23252"/>
        <dbReference type="Rhea" id="RHEA-COMP:10698"/>
        <dbReference type="Rhea" id="RHEA-COMP:10700"/>
        <dbReference type="ChEBI" id="CHEBI:15377"/>
        <dbReference type="ChEBI" id="CHEBI:29950"/>
        <dbReference type="ChEBI" id="CHEBI:50058"/>
        <dbReference type="ChEBI" id="CHEBI:57930"/>
        <dbReference type="ChEBI" id="CHEBI:73316"/>
        <dbReference type="EC" id="1.17.4.1"/>
    </reaction>
</comment>
<proteinExistence type="inferred from homology"/>
<comment type="function">
    <text evidence="9">Provides the precursors necessary for DNA synthesis. Catalyzes the biosynthesis of deoxyribonucleotides from the corresponding ribonucleotides.</text>
</comment>
<dbReference type="PROSITE" id="PS00089">
    <property type="entry name" value="RIBORED_LARGE"/>
    <property type="match status" value="1"/>
</dbReference>
<name>A0AAE9G8N4_9CAUD</name>
<keyword evidence="3" id="KW-0021">Allosteric enzyme</keyword>
<evidence type="ECO:0000313" key="11">
    <source>
        <dbReference type="EMBL" id="UNY47058.1"/>
    </source>
</evidence>
<accession>A0AAE9G8N4</accession>
<organism evidence="11 12">
    <name type="scientific">Cronobacter phage LPCS28</name>
    <dbReference type="NCBI Taxonomy" id="2924885"/>
    <lineage>
        <taxon>Viruses</taxon>
        <taxon>Duplodnaviria</taxon>
        <taxon>Heunggongvirae</taxon>
        <taxon>Uroviricota</taxon>
        <taxon>Caudoviricetes</taxon>
        <taxon>Pantevenvirales</taxon>
        <taxon>Straboviridae</taxon>
        <taxon>Nanhuvirus</taxon>
        <taxon>Nanhuvirus LPCS28</taxon>
    </lineage>
</organism>
<evidence type="ECO:0000256" key="6">
    <source>
        <dbReference type="ARBA" id="ARBA00023002"/>
    </source>
</evidence>
<keyword evidence="6 9" id="KW-0560">Oxidoreductase</keyword>
<comment type="similarity">
    <text evidence="1 9">Belongs to the ribonucleoside diphosphate reductase large chain family.</text>
</comment>
<dbReference type="InterPro" id="IPR005144">
    <property type="entry name" value="ATP-cone_dom"/>
</dbReference>
<protein>
    <recommendedName>
        <fullName evidence="2 9">Ribonucleoside-diphosphate reductase</fullName>
        <ecNumber evidence="2 9">1.17.4.1</ecNumber>
    </recommendedName>
</protein>
<evidence type="ECO:0000256" key="5">
    <source>
        <dbReference type="ARBA" id="ARBA00022840"/>
    </source>
</evidence>
<evidence type="ECO:0000256" key="3">
    <source>
        <dbReference type="ARBA" id="ARBA00022533"/>
    </source>
</evidence>
<dbReference type="GO" id="GO:0009263">
    <property type="term" value="P:deoxyribonucleotide biosynthetic process"/>
    <property type="evidence" value="ECO:0007669"/>
    <property type="project" value="UniProtKB-KW"/>
</dbReference>
<dbReference type="SUPFAM" id="SSF48168">
    <property type="entry name" value="R1 subunit of ribonucleotide reductase, N-terminal domain"/>
    <property type="match status" value="1"/>
</dbReference>
<dbReference type="PROSITE" id="PS51161">
    <property type="entry name" value="ATP_CONE"/>
    <property type="match status" value="1"/>
</dbReference>
<evidence type="ECO:0000256" key="9">
    <source>
        <dbReference type="RuleBase" id="RU003410"/>
    </source>
</evidence>
<dbReference type="InterPro" id="IPR013509">
    <property type="entry name" value="RNR_lsu_N"/>
</dbReference>
<dbReference type="SUPFAM" id="SSF51998">
    <property type="entry name" value="PFL-like glycyl radical enzymes"/>
    <property type="match status" value="1"/>
</dbReference>
<evidence type="ECO:0000313" key="12">
    <source>
        <dbReference type="Proteomes" id="UP000832072"/>
    </source>
</evidence>
<dbReference type="EC" id="1.17.4.1" evidence="2 9"/>